<dbReference type="Gene3D" id="3.40.190.150">
    <property type="entry name" value="Bordetella uptake gene, domain 1"/>
    <property type="match status" value="1"/>
</dbReference>
<evidence type="ECO:0000313" key="1">
    <source>
        <dbReference type="EMBL" id="MPL59923.1"/>
    </source>
</evidence>
<dbReference type="PIRSF" id="PIRSF017082">
    <property type="entry name" value="YflP"/>
    <property type="match status" value="1"/>
</dbReference>
<protein>
    <submittedName>
        <fullName evidence="1">Uncharacterized protein</fullName>
    </submittedName>
</protein>
<dbReference type="AlphaFoldDB" id="A0A644SZ67"/>
<accession>A0A644SZ67</accession>
<dbReference type="Gene3D" id="3.40.190.10">
    <property type="entry name" value="Periplasmic binding protein-like II"/>
    <property type="match status" value="1"/>
</dbReference>
<comment type="caution">
    <text evidence="1">The sequence shown here is derived from an EMBL/GenBank/DDBJ whole genome shotgun (WGS) entry which is preliminary data.</text>
</comment>
<dbReference type="EMBL" id="VSSQ01000010">
    <property type="protein sequence ID" value="MPL59923.1"/>
    <property type="molecule type" value="Genomic_DNA"/>
</dbReference>
<dbReference type="SUPFAM" id="SSF53850">
    <property type="entry name" value="Periplasmic binding protein-like II"/>
    <property type="match status" value="1"/>
</dbReference>
<reference evidence="1" key="1">
    <citation type="submission" date="2019-08" db="EMBL/GenBank/DDBJ databases">
        <authorList>
            <person name="Kucharzyk K."/>
            <person name="Murdoch R.W."/>
            <person name="Higgins S."/>
            <person name="Loffler F."/>
        </authorList>
    </citation>
    <scope>NUCLEOTIDE SEQUENCE</scope>
</reference>
<dbReference type="PANTHER" id="PTHR42928">
    <property type="entry name" value="TRICARBOXYLATE-BINDING PROTEIN"/>
    <property type="match status" value="1"/>
</dbReference>
<dbReference type="CDD" id="cd07012">
    <property type="entry name" value="PBP2_Bug_TTT"/>
    <property type="match status" value="1"/>
</dbReference>
<dbReference type="PANTHER" id="PTHR42928:SF5">
    <property type="entry name" value="BLR1237 PROTEIN"/>
    <property type="match status" value="1"/>
</dbReference>
<sequence>MKRKAASIVFVLAAIAATLSAAPNASGKYANFPEKPITYIITASAGGGLDIGARILAPFLQEELGKKAIVTVTNVVGGANWIGWTQMFNAKPDGYTISNIHTPQVYSYLNKSLKNKSTLQSFNLLCNLVTDTCLIAVRADDKRFGNINDLPAFVNYIKANPKFEFLAALTSKGSADELVMLDLNEMAGIKNITGVNHSKGIAEAKAAFLGGHVDLYYGKVGDTLSMYKDGKAKVIAVMGYKRSRFMPNIPTAIEQGYRIVNGSSRGVVAQPAMDPELKQLLVSAIKRVQDNPAYIKAMDDAGYEIDYMEGKDYEDYMKEMEAIIIKYADLLGYN</sequence>
<gene>
    <name evidence="1" type="ORF">SDC9_05479</name>
</gene>
<dbReference type="InterPro" id="IPR042100">
    <property type="entry name" value="Bug_dom1"/>
</dbReference>
<organism evidence="1">
    <name type="scientific">bioreactor metagenome</name>
    <dbReference type="NCBI Taxonomy" id="1076179"/>
    <lineage>
        <taxon>unclassified sequences</taxon>
        <taxon>metagenomes</taxon>
        <taxon>ecological metagenomes</taxon>
    </lineage>
</organism>
<dbReference type="Pfam" id="PF03401">
    <property type="entry name" value="TctC"/>
    <property type="match status" value="1"/>
</dbReference>
<proteinExistence type="predicted"/>
<name>A0A644SZ67_9ZZZZ</name>
<dbReference type="InterPro" id="IPR005064">
    <property type="entry name" value="BUG"/>
</dbReference>